<proteinExistence type="inferred from homology"/>
<dbReference type="RefSeq" id="YP_009791380.1">
    <property type="nucleotide sequence ID" value="NC_047838.1"/>
</dbReference>
<dbReference type="PIRSF" id="PIRSF002756">
    <property type="entry name" value="PstS"/>
    <property type="match status" value="1"/>
</dbReference>
<dbReference type="NCBIfam" id="TIGR00975">
    <property type="entry name" value="3a0107s03"/>
    <property type="match status" value="1"/>
</dbReference>
<dbReference type="EMBL" id="MF351863">
    <property type="protein sequence ID" value="ASR76267.1"/>
    <property type="molecule type" value="Genomic_DNA"/>
</dbReference>
<dbReference type="Pfam" id="PF12849">
    <property type="entry name" value="PBP_like_2"/>
    <property type="match status" value="1"/>
</dbReference>
<keyword evidence="2" id="KW-0813">Transport</keyword>
<dbReference type="Gene3D" id="3.40.190.10">
    <property type="entry name" value="Periplasmic binding protein-like II"/>
    <property type="match status" value="2"/>
</dbReference>
<evidence type="ECO:0000313" key="6">
    <source>
        <dbReference type="Proteomes" id="UP000221247"/>
    </source>
</evidence>
<accession>A0A222YW41</accession>
<dbReference type="CDD" id="cd13565">
    <property type="entry name" value="PBP2_PstS"/>
    <property type="match status" value="1"/>
</dbReference>
<organism evidence="5 6">
    <name type="scientific">Synechococcus phage Bellamy</name>
    <dbReference type="NCBI Taxonomy" id="2023996"/>
    <lineage>
        <taxon>Viruses</taxon>
        <taxon>Duplodnaviria</taxon>
        <taxon>Heunggongvirae</taxon>
        <taxon>Uroviricota</taxon>
        <taxon>Caudoviricetes</taxon>
        <taxon>Pantevenvirales</taxon>
        <taxon>Kyanoviridae</taxon>
        <taxon>Bellamyvirus</taxon>
        <taxon>Bellamyvirus bellamy</taxon>
    </lineage>
</organism>
<keyword evidence="6" id="KW-1185">Reference proteome</keyword>
<dbReference type="GO" id="GO:0042301">
    <property type="term" value="F:phosphate ion binding"/>
    <property type="evidence" value="ECO:0007669"/>
    <property type="project" value="InterPro"/>
</dbReference>
<feature type="domain" description="PBP" evidence="4">
    <location>
        <begin position="31"/>
        <end position="301"/>
    </location>
</feature>
<dbReference type="InterPro" id="IPR024370">
    <property type="entry name" value="PBP_domain"/>
</dbReference>
<dbReference type="Proteomes" id="UP000221247">
    <property type="component" value="Segment"/>
</dbReference>
<dbReference type="InterPro" id="IPR050962">
    <property type="entry name" value="Phosphate-bind_PstS"/>
</dbReference>
<gene>
    <name evidence="5" type="primary">231</name>
    <name evidence="5" type="ORF">PBI_BELLAMY_231</name>
</gene>
<evidence type="ECO:0000256" key="1">
    <source>
        <dbReference type="ARBA" id="ARBA00008725"/>
    </source>
</evidence>
<dbReference type="GeneID" id="54981561"/>
<evidence type="ECO:0000313" key="5">
    <source>
        <dbReference type="EMBL" id="ASR76267.1"/>
    </source>
</evidence>
<dbReference type="PANTHER" id="PTHR42996">
    <property type="entry name" value="PHOSPHATE-BINDING PROTEIN PSTS"/>
    <property type="match status" value="1"/>
</dbReference>
<protein>
    <submittedName>
        <fullName evidence="5">ABC-type phosphate transport system, substrate binder</fullName>
    </submittedName>
</protein>
<dbReference type="KEGG" id="vg:54981561"/>
<comment type="similarity">
    <text evidence="1">Belongs to the PstS family.</text>
</comment>
<dbReference type="PANTHER" id="PTHR42996:SF1">
    <property type="entry name" value="PHOSPHATE-BINDING PROTEIN PSTS"/>
    <property type="match status" value="1"/>
</dbReference>
<evidence type="ECO:0000256" key="3">
    <source>
        <dbReference type="ARBA" id="ARBA00022592"/>
    </source>
</evidence>
<keyword evidence="3" id="KW-0592">Phosphate transport</keyword>
<evidence type="ECO:0000259" key="4">
    <source>
        <dbReference type="Pfam" id="PF12849"/>
    </source>
</evidence>
<dbReference type="GO" id="GO:0035435">
    <property type="term" value="P:phosphate ion transmembrane transport"/>
    <property type="evidence" value="ECO:0007669"/>
    <property type="project" value="InterPro"/>
</dbReference>
<sequence>MKRSLLLAAGLTAAISIPAVAQAFWWGGDKKADAPVAFKLNGAGATFPAPLYNSWFQSFAKETGNKVNYQAVGSGAGVRQYNAKTVDFGASDGAVSDAKQKLPMIHVPMTGGAIVPAYNYPGCDAKMTQTQLADVFLGKITNWSEFGCADKNILTVHRSDGSGTTKGFTNSLSAFSPEWKKTIGTGKSVQWPVGVGGKGNSGVAGTIKNQIGAIGYLNYGYVNGGKFQQVALQNKAGNFVKANSETSAAGLAKIVLDDKLRGADPNPAGANAYPIVSLTWILAYPESKTGVKETLRYMLSEKAQSVSDSLGYVPLPESLRQKSLAAVDSIN</sequence>
<evidence type="ECO:0000256" key="2">
    <source>
        <dbReference type="ARBA" id="ARBA00022448"/>
    </source>
</evidence>
<name>A0A222YW41_9CAUD</name>
<dbReference type="SUPFAM" id="SSF53850">
    <property type="entry name" value="Periplasmic binding protein-like II"/>
    <property type="match status" value="1"/>
</dbReference>
<dbReference type="InterPro" id="IPR005673">
    <property type="entry name" value="ABC_phos-bd_PstS"/>
</dbReference>
<reference evidence="5 6" key="1">
    <citation type="submission" date="2017-06" db="EMBL/GenBank/DDBJ databases">
        <authorList>
            <person name="Kim H.J."/>
            <person name="Triplett B.A."/>
        </authorList>
    </citation>
    <scope>NUCLEOTIDE SEQUENCE [LARGE SCALE GENOMIC DNA]</scope>
</reference>